<organism evidence="3 4">
    <name type="scientific">Candidatus Acidulodesulfobacterium ferriphilum</name>
    <dbReference type="NCBI Taxonomy" id="2597223"/>
    <lineage>
        <taxon>Bacteria</taxon>
        <taxon>Deltaproteobacteria</taxon>
        <taxon>Candidatus Acidulodesulfobacterales</taxon>
        <taxon>Candidatus Acidulodesulfobacterium</taxon>
    </lineage>
</organism>
<dbReference type="PANTHER" id="PTHR42947:SF1">
    <property type="entry name" value="COB--COM HETERODISULFIDE REDUCTASE SUBUNIT B 1"/>
    <property type="match status" value="1"/>
</dbReference>
<feature type="domain" description="Cysteine-rich" evidence="2">
    <location>
        <begin position="164"/>
        <end position="256"/>
    </location>
</feature>
<protein>
    <submittedName>
        <fullName evidence="3">Disulfide reductase</fullName>
    </submittedName>
</protein>
<evidence type="ECO:0000313" key="4">
    <source>
        <dbReference type="Proteomes" id="UP000320813"/>
    </source>
</evidence>
<proteinExistence type="predicted"/>
<dbReference type="Gene3D" id="3.40.50.11810">
    <property type="match status" value="1"/>
</dbReference>
<name>A0A519B9V2_9DELT</name>
<dbReference type="InterPro" id="IPR004017">
    <property type="entry name" value="Cys_rich_dom"/>
</dbReference>
<evidence type="ECO:0000259" key="2">
    <source>
        <dbReference type="Pfam" id="PF02754"/>
    </source>
</evidence>
<dbReference type="PANTHER" id="PTHR42947">
    <property type="entry name" value="COB--COM HETERODISULFIDE REDUCTASE SUBUNIT B 1"/>
    <property type="match status" value="1"/>
</dbReference>
<feature type="domain" description="Cysteine-rich" evidence="2">
    <location>
        <begin position="14"/>
        <end position="95"/>
    </location>
</feature>
<dbReference type="Proteomes" id="UP000320813">
    <property type="component" value="Unassembled WGS sequence"/>
</dbReference>
<dbReference type="GO" id="GO:0016491">
    <property type="term" value="F:oxidoreductase activity"/>
    <property type="evidence" value="ECO:0007669"/>
    <property type="project" value="UniProtKB-KW"/>
</dbReference>
<gene>
    <name evidence="3" type="ORF">EVJ47_07495</name>
</gene>
<evidence type="ECO:0000256" key="1">
    <source>
        <dbReference type="ARBA" id="ARBA00023002"/>
    </source>
</evidence>
<dbReference type="InterPro" id="IPR051278">
    <property type="entry name" value="HdrB/HdrD_reductase"/>
</dbReference>
<dbReference type="AlphaFoldDB" id="A0A519B9V2"/>
<keyword evidence="1" id="KW-0560">Oxidoreductase</keyword>
<sequence>MGVYMEKLKENQAAYYPGCALLTIDRAYNNSSKLVSKKMGIELVELQGYNCCGIGEMKSKGAVSMYLPLRNMMLAKSQLGSKDLVMACSVCYHEFSRSITRVRENKNELASVNAIFKETGEIEGEFTPDGEARHILEFLYNEKGVDEVKKNTVKPLKGLKAAPYYGCLYSRPSMYTFTDKKPELDNSERPRFMNDFLEAMGAEVVFYGNEVQCCGGRNVVQDEETSFALCSQTLSKAKKAGADFLVLICPKCAGALDVNQPKIVEKFGKDSGLPVVYLTQLMALAFGFSKKEAEFSDMISDPVKVLQEKGF</sequence>
<reference evidence="3 4" key="1">
    <citation type="submission" date="2019-01" db="EMBL/GenBank/DDBJ databases">
        <title>Insights into ecological role of a new deltaproteobacterial order Candidatus Sinidesulfobacterales (Sva0485) by metagenomics and metatranscriptomics.</title>
        <authorList>
            <person name="Tan S."/>
            <person name="Liu J."/>
            <person name="Fang Y."/>
            <person name="Hedlund B.P."/>
            <person name="Lian Z.H."/>
            <person name="Huang L.Y."/>
            <person name="Li J.T."/>
            <person name="Huang L.N."/>
            <person name="Li W.J."/>
            <person name="Jiang H.C."/>
            <person name="Dong H.L."/>
            <person name="Shu W.S."/>
        </authorList>
    </citation>
    <scope>NUCLEOTIDE SEQUENCE [LARGE SCALE GENOMIC DNA]</scope>
    <source>
        <strain evidence="3">AP3</strain>
    </source>
</reference>
<comment type="caution">
    <text evidence="3">The sequence shown here is derived from an EMBL/GenBank/DDBJ whole genome shotgun (WGS) entry which is preliminary data.</text>
</comment>
<dbReference type="EMBL" id="SGBD01000004">
    <property type="protein sequence ID" value="RZD14070.1"/>
    <property type="molecule type" value="Genomic_DNA"/>
</dbReference>
<dbReference type="Gene3D" id="1.20.1050.140">
    <property type="match status" value="1"/>
</dbReference>
<evidence type="ECO:0000313" key="3">
    <source>
        <dbReference type="EMBL" id="RZD14070.1"/>
    </source>
</evidence>
<accession>A0A519B9V2</accession>
<dbReference type="Pfam" id="PF02754">
    <property type="entry name" value="CCG"/>
    <property type="match status" value="2"/>
</dbReference>